<protein>
    <submittedName>
        <fullName evidence="1">Uncharacterized protein</fullName>
    </submittedName>
</protein>
<reference evidence="1" key="3">
    <citation type="submission" date="2020-09" db="EMBL/GenBank/DDBJ databases">
        <authorList>
            <person name="Sun Q."/>
            <person name="Zhou Y."/>
        </authorList>
    </citation>
    <scope>NUCLEOTIDE SEQUENCE</scope>
    <source>
        <strain evidence="1">CGMCC 1.14984</strain>
    </source>
</reference>
<dbReference type="AlphaFoldDB" id="A0A8J3A9X3"/>
<dbReference type="RefSeq" id="WP_155141937.1">
    <property type="nucleotide sequence ID" value="NZ_BMGZ01000003.1"/>
</dbReference>
<dbReference type="EMBL" id="BMGZ01000003">
    <property type="protein sequence ID" value="GGI00075.1"/>
    <property type="molecule type" value="Genomic_DNA"/>
</dbReference>
<gene>
    <name evidence="2" type="ORF">FF098_014745</name>
    <name evidence="1" type="ORF">GCM10011355_27510</name>
</gene>
<reference evidence="2 4" key="2">
    <citation type="submission" date="2020-02" db="EMBL/GenBank/DDBJ databases">
        <title>Genome sequence of Parvularcula flava strain NH6-79.</title>
        <authorList>
            <person name="Abdul Karim M.H."/>
            <person name="Lam M.Q."/>
            <person name="Chen S.J."/>
            <person name="Yahya A."/>
            <person name="Shahir S."/>
            <person name="Shamsir M.S."/>
            <person name="Chong C.S."/>
        </authorList>
    </citation>
    <scope>NUCLEOTIDE SEQUENCE [LARGE SCALE GENOMIC DNA]</scope>
    <source>
        <strain evidence="2 4">NH6-79</strain>
    </source>
</reference>
<evidence type="ECO:0000313" key="3">
    <source>
        <dbReference type="Proteomes" id="UP000621856"/>
    </source>
</evidence>
<name>A0A8J3A9X3_9PROT</name>
<keyword evidence="4" id="KW-1185">Reference proteome</keyword>
<comment type="caution">
    <text evidence="1">The sequence shown here is derived from an EMBL/GenBank/DDBJ whole genome shotgun (WGS) entry which is preliminary data.</text>
</comment>
<proteinExistence type="predicted"/>
<organism evidence="1 3">
    <name type="scientific">Aquisalinus luteolus</name>
    <dbReference type="NCBI Taxonomy" id="1566827"/>
    <lineage>
        <taxon>Bacteria</taxon>
        <taxon>Pseudomonadati</taxon>
        <taxon>Pseudomonadota</taxon>
        <taxon>Alphaproteobacteria</taxon>
        <taxon>Parvularculales</taxon>
        <taxon>Parvularculaceae</taxon>
        <taxon>Aquisalinus</taxon>
    </lineage>
</organism>
<reference evidence="1" key="1">
    <citation type="journal article" date="2014" name="Int. J. Syst. Evol. Microbiol.">
        <title>Complete genome sequence of Corynebacterium casei LMG S-19264T (=DSM 44701T), isolated from a smear-ripened cheese.</title>
        <authorList>
            <consortium name="US DOE Joint Genome Institute (JGI-PGF)"/>
            <person name="Walter F."/>
            <person name="Albersmeier A."/>
            <person name="Kalinowski J."/>
            <person name="Ruckert C."/>
        </authorList>
    </citation>
    <scope>NUCLEOTIDE SEQUENCE</scope>
    <source>
        <strain evidence="1">CGMCC 1.14984</strain>
    </source>
</reference>
<dbReference type="Proteomes" id="UP000818603">
    <property type="component" value="Unassembled WGS sequence"/>
</dbReference>
<accession>A0A8J3A9X3</accession>
<evidence type="ECO:0000313" key="1">
    <source>
        <dbReference type="EMBL" id="GGI00075.1"/>
    </source>
</evidence>
<sequence length="179" mass="20377">MTNQPGREGQKAILIAEMLHQGRAMLLAEDHDTPSDEEIVWRLLQEAAETQRAIRGVGPRYQNKHGVDYFHSPAEIFGTEVEMSADNIQYPPQIIRVASKQALDRYMEVMTWFTYIHTGRNERRSRKAMLALANGCTLQRVADMCGYGSRAGVKNMKDRALTEIAQRLRRMMLAKKIAA</sequence>
<dbReference type="Proteomes" id="UP000621856">
    <property type="component" value="Unassembled WGS sequence"/>
</dbReference>
<evidence type="ECO:0000313" key="2">
    <source>
        <dbReference type="EMBL" id="NHK29176.1"/>
    </source>
</evidence>
<dbReference type="EMBL" id="VCJR02000003">
    <property type="protein sequence ID" value="NHK29176.1"/>
    <property type="molecule type" value="Genomic_DNA"/>
</dbReference>
<evidence type="ECO:0000313" key="4">
    <source>
        <dbReference type="Proteomes" id="UP000818603"/>
    </source>
</evidence>